<dbReference type="Pfam" id="PF10054">
    <property type="entry name" value="DUF2291"/>
    <property type="match status" value="1"/>
</dbReference>
<dbReference type="RefSeq" id="WP_090844972.1">
    <property type="nucleotide sequence ID" value="NZ_DBFONV010000041.1"/>
</dbReference>
<organism evidence="3 4">
    <name type="scientific">Parafannyhessea umbonata</name>
    <dbReference type="NCBI Taxonomy" id="604330"/>
    <lineage>
        <taxon>Bacteria</taxon>
        <taxon>Bacillati</taxon>
        <taxon>Actinomycetota</taxon>
        <taxon>Coriobacteriia</taxon>
        <taxon>Coriobacteriales</taxon>
        <taxon>Atopobiaceae</taxon>
        <taxon>Parafannyhessea</taxon>
    </lineage>
</organism>
<dbReference type="EMBL" id="FMZL01000002">
    <property type="protein sequence ID" value="SDC05130.1"/>
    <property type="molecule type" value="Genomic_DNA"/>
</dbReference>
<keyword evidence="1" id="KW-0732">Signal</keyword>
<evidence type="ECO:0000313" key="3">
    <source>
        <dbReference type="EMBL" id="SDC05130.1"/>
    </source>
</evidence>
<proteinExistence type="predicted"/>
<feature type="chain" id="PRO_5038216745" evidence="1">
    <location>
        <begin position="20"/>
        <end position="227"/>
    </location>
</feature>
<dbReference type="InterPro" id="IPR036215">
    <property type="entry name" value="TM0957-like_sf"/>
</dbReference>
<dbReference type="AlphaFoldDB" id="A0A1G6IFF7"/>
<dbReference type="Proteomes" id="UP000434342">
    <property type="component" value="Unassembled WGS sequence"/>
</dbReference>
<dbReference type="SUPFAM" id="SSF141318">
    <property type="entry name" value="TM0957-like"/>
    <property type="match status" value="1"/>
</dbReference>
<evidence type="ECO:0000313" key="4">
    <source>
        <dbReference type="Proteomes" id="UP000198528"/>
    </source>
</evidence>
<dbReference type="EMBL" id="VUND01000001">
    <property type="protein sequence ID" value="MST59676.1"/>
    <property type="molecule type" value="Genomic_DNA"/>
</dbReference>
<feature type="signal peptide" evidence="1">
    <location>
        <begin position="1"/>
        <end position="19"/>
    </location>
</feature>
<evidence type="ECO:0000313" key="2">
    <source>
        <dbReference type="EMBL" id="MST59676.1"/>
    </source>
</evidence>
<keyword evidence="3" id="KW-0449">Lipoprotein</keyword>
<reference evidence="2 5" key="3">
    <citation type="submission" date="2019-08" db="EMBL/GenBank/DDBJ databases">
        <title>In-depth cultivation of the pig gut microbiome towards novel bacterial diversity and tailored functional studies.</title>
        <authorList>
            <person name="Wylensek D."/>
            <person name="Hitch T.C.A."/>
            <person name="Clavel T."/>
        </authorList>
    </citation>
    <scope>NUCLEOTIDE SEQUENCE [LARGE SCALE GENOMIC DNA]</scope>
    <source>
        <strain evidence="2 5">WB01_CNA04</strain>
    </source>
</reference>
<evidence type="ECO:0000256" key="1">
    <source>
        <dbReference type="SAM" id="SignalP"/>
    </source>
</evidence>
<dbReference type="Proteomes" id="UP000198528">
    <property type="component" value="Unassembled WGS sequence"/>
</dbReference>
<protein>
    <submittedName>
        <fullName evidence="2">DUF2291 domain-containing protein</fullName>
    </submittedName>
    <submittedName>
        <fullName evidence="3">Predicted lipoprotein</fullName>
    </submittedName>
</protein>
<gene>
    <name evidence="2" type="ORF">FYJ69_01950</name>
    <name evidence="3" type="ORF">SAMN04487824_102150</name>
</gene>
<reference evidence="4" key="2">
    <citation type="submission" date="2016-10" db="EMBL/GenBank/DDBJ databases">
        <authorList>
            <person name="Varghese N."/>
            <person name="Submissions S."/>
        </authorList>
    </citation>
    <scope>NUCLEOTIDE SEQUENCE [LARGE SCALE GENOMIC DNA]</scope>
    <source>
        <strain evidence="4">DSM 22619</strain>
    </source>
</reference>
<dbReference type="InterPro" id="IPR014582">
    <property type="entry name" value="UCP033535_lipo"/>
</dbReference>
<accession>A0A1G6IFF7</accession>
<reference evidence="3" key="1">
    <citation type="submission" date="2016-10" db="EMBL/GenBank/DDBJ databases">
        <authorList>
            <person name="de Groot N.N."/>
        </authorList>
    </citation>
    <scope>NUCLEOTIDE SEQUENCE [LARGE SCALE GENOMIC DNA]</scope>
    <source>
        <strain evidence="3">DSM 22619</strain>
    </source>
</reference>
<sequence>MRKGFLPVVASALVAGAVALSGCTVVPIGQEAKYTGEVTFDAKAQSKDLWKKVKHEVPSKAVDLGELLTAGDAGSLTKDDAIQKFNGKSLSTSKVAAGSGVVYAVKGTGTVTEVNAKAVDKSASSKGTMTIAVDGYAGSKKVVINVGPVISDTSLRDYLTSINLNDYKDTTQWSQVSQAINDTAQKDVIDKADIGGLKGKKISFTGAFTAKTGMTMVSITPVELSAE</sequence>
<name>A0A1G6IFF7_9ACTN</name>
<evidence type="ECO:0000313" key="5">
    <source>
        <dbReference type="Proteomes" id="UP000434342"/>
    </source>
</evidence>
<dbReference type="STRING" id="604330.SAMN04489857_0323"/>
<dbReference type="PROSITE" id="PS51257">
    <property type="entry name" value="PROKAR_LIPOPROTEIN"/>
    <property type="match status" value="1"/>
</dbReference>
<keyword evidence="4" id="KW-1185">Reference proteome</keyword>